<sequence length="109" mass="11614">MTWQDIQELLQSLKWAFAGLIGAMIVSRFHKDELTSKTDYFVFVASGAAIAHFLTGAVAAWFGFDASSAGAIGFLLGAFGGSLMQAVVRSIKAADLWGLVKARFGGPKQ</sequence>
<keyword evidence="1" id="KW-0472">Membrane</keyword>
<feature type="transmembrane region" description="Helical" evidence="1">
    <location>
        <begin position="12"/>
        <end position="29"/>
    </location>
</feature>
<proteinExistence type="predicted"/>
<protein>
    <submittedName>
        <fullName evidence="2">Holin class III</fullName>
    </submittedName>
</protein>
<organism evidence="2 3">
    <name type="scientific">Achromobacter phage Mano</name>
    <dbReference type="NCBI Taxonomy" id="2767570"/>
    <lineage>
        <taxon>Viruses</taxon>
        <taxon>Duplodnaviria</taxon>
        <taxon>Heunggongvirae</taxon>
        <taxon>Uroviricota</taxon>
        <taxon>Caudoviricetes</taxon>
        <taxon>Manovirus</taxon>
        <taxon>Manovirus Mano</taxon>
    </lineage>
</organism>
<keyword evidence="1" id="KW-1133">Transmembrane helix</keyword>
<feature type="transmembrane region" description="Helical" evidence="1">
    <location>
        <begin position="41"/>
        <end position="62"/>
    </location>
</feature>
<keyword evidence="3" id="KW-1185">Reference proteome</keyword>
<accession>A0A7L8G6D0</accession>
<dbReference type="EMBL" id="MT708550">
    <property type="protein sequence ID" value="QOE32793.1"/>
    <property type="molecule type" value="Genomic_DNA"/>
</dbReference>
<evidence type="ECO:0000313" key="2">
    <source>
        <dbReference type="EMBL" id="QOE32793.1"/>
    </source>
</evidence>
<name>A0A7L8G6D0_9CAUD</name>
<feature type="transmembrane region" description="Helical" evidence="1">
    <location>
        <begin position="68"/>
        <end position="88"/>
    </location>
</feature>
<keyword evidence="1" id="KW-0812">Transmembrane</keyword>
<gene>
    <name evidence="2" type="ORF">CPT_Mano_061</name>
</gene>
<evidence type="ECO:0000313" key="3">
    <source>
        <dbReference type="Proteomes" id="UP000516893"/>
    </source>
</evidence>
<dbReference type="Proteomes" id="UP000516893">
    <property type="component" value="Segment"/>
</dbReference>
<reference evidence="2 3" key="1">
    <citation type="submission" date="2020-07" db="EMBL/GenBank/DDBJ databases">
        <title>Complete genome sequence of Achromobacter sp. phage Mano.</title>
        <authorList>
            <person name="Bartz M.L."/>
            <person name="Yao G.W."/>
            <person name="Le T."/>
            <person name="Gonzalez C."/>
            <person name="Young R."/>
            <person name="Liu M."/>
        </authorList>
    </citation>
    <scope>NUCLEOTIDE SEQUENCE [LARGE SCALE GENOMIC DNA]</scope>
</reference>
<evidence type="ECO:0000256" key="1">
    <source>
        <dbReference type="SAM" id="Phobius"/>
    </source>
</evidence>